<feature type="transmembrane region" description="Helical" evidence="1">
    <location>
        <begin position="220"/>
        <end position="244"/>
    </location>
</feature>
<feature type="transmembrane region" description="Helical" evidence="1">
    <location>
        <begin position="274"/>
        <end position="299"/>
    </location>
</feature>
<accession>A0A9X5BJ46</accession>
<keyword evidence="1" id="KW-0472">Membrane</keyword>
<proteinExistence type="predicted"/>
<evidence type="ECO:0000313" key="2">
    <source>
        <dbReference type="EMBL" id="NBJ94607.1"/>
    </source>
</evidence>
<name>A0A9X5BJ46_9FIRM</name>
<organism evidence="2 3">
    <name type="scientific">Parablautia muri</name>
    <dbReference type="NCBI Taxonomy" id="2320879"/>
    <lineage>
        <taxon>Bacteria</taxon>
        <taxon>Bacillati</taxon>
        <taxon>Bacillota</taxon>
        <taxon>Clostridia</taxon>
        <taxon>Lachnospirales</taxon>
        <taxon>Lachnospiraceae</taxon>
        <taxon>Parablautia</taxon>
    </lineage>
</organism>
<feature type="transmembrane region" description="Helical" evidence="1">
    <location>
        <begin position="354"/>
        <end position="381"/>
    </location>
</feature>
<evidence type="ECO:0000313" key="3">
    <source>
        <dbReference type="Proteomes" id="UP001154420"/>
    </source>
</evidence>
<reference evidence="2" key="1">
    <citation type="submission" date="2018-09" db="EMBL/GenBank/DDBJ databases">
        <title>Murine metabolic-syndrome-specific gut microbial biobank.</title>
        <authorList>
            <person name="Liu C."/>
        </authorList>
    </citation>
    <scope>NUCLEOTIDE SEQUENCE</scope>
    <source>
        <strain evidence="2">D42-62</strain>
    </source>
</reference>
<keyword evidence="1" id="KW-1133">Transmembrane helix</keyword>
<feature type="transmembrane region" description="Helical" evidence="1">
    <location>
        <begin position="306"/>
        <end position="325"/>
    </location>
</feature>
<feature type="transmembrane region" description="Helical" evidence="1">
    <location>
        <begin position="177"/>
        <end position="199"/>
    </location>
</feature>
<dbReference type="AlphaFoldDB" id="A0A9X5BJ46"/>
<comment type="caution">
    <text evidence="2">The sequence shown here is derived from an EMBL/GenBank/DDBJ whole genome shotgun (WGS) entry which is preliminary data.</text>
</comment>
<evidence type="ECO:0000256" key="1">
    <source>
        <dbReference type="SAM" id="Phobius"/>
    </source>
</evidence>
<sequence length="393" mass="46086">MHGNEVKMIEIIKIESKRILSKRVFLLFLVIVFLFSACSTYLSLRRYMVSSVDGTIVTFQENLAYARTNQQGKAIDRELLSFMREKDEFIYIDETSMNEIVRLNYEGKLIQELTDEEIGSFYQTRLSRIRDMLEENQYIQYTQEEKEYFFQKASQLSEIPFDYAEGWKVLNKDMSTFVPLLIIFISVLLLPIFGSDTKVSMKELYRSTRYGKKTLDTARILTAFIVGSVLYFGGISLFFVIRMIPFGLDGAMQYIQSNMTTFFSIFNMTYLQQFFANVAVGFIAFFFDVCLLILITVVMDKMMNSAVVFVLFWITLLLFDQMYIWKVNHYFANFMPLRMTSFTHYYIGNEIYRIFGYSLSCMIWSILLSSLLAGILLLLAIGWEKVKRKRGVY</sequence>
<dbReference type="EMBL" id="QZDT01000044">
    <property type="protein sequence ID" value="NBJ94607.1"/>
    <property type="molecule type" value="Genomic_DNA"/>
</dbReference>
<gene>
    <name evidence="2" type="ORF">D5281_19010</name>
</gene>
<feature type="transmembrane region" description="Helical" evidence="1">
    <location>
        <begin position="24"/>
        <end position="44"/>
    </location>
</feature>
<keyword evidence="1" id="KW-0812">Transmembrane</keyword>
<keyword evidence="3" id="KW-1185">Reference proteome</keyword>
<protein>
    <submittedName>
        <fullName evidence="2">Uncharacterized protein</fullName>
    </submittedName>
</protein>
<dbReference type="Proteomes" id="UP001154420">
    <property type="component" value="Unassembled WGS sequence"/>
</dbReference>